<reference evidence="2" key="1">
    <citation type="submission" date="2011-07" db="EMBL/GenBank/DDBJ databases">
        <authorList>
            <consortium name="Caenorhabditis brenneri Sequencing and Analysis Consortium"/>
            <person name="Wilson R.K."/>
        </authorList>
    </citation>
    <scope>NUCLEOTIDE SEQUENCE [LARGE SCALE GENOMIC DNA]</scope>
    <source>
        <strain evidence="2">PB2801</strain>
    </source>
</reference>
<dbReference type="Proteomes" id="UP000008068">
    <property type="component" value="Unassembled WGS sequence"/>
</dbReference>
<evidence type="ECO:0000313" key="1">
    <source>
        <dbReference type="EMBL" id="EGT59337.1"/>
    </source>
</evidence>
<dbReference type="InParanoid" id="G0MI78"/>
<sequence length="37" mass="4233">MTSSNDRKKNGLKISDQKKLKFKELHLISETGHFGSE</sequence>
<name>G0MI78_CAEBE</name>
<keyword evidence="2" id="KW-1185">Reference proteome</keyword>
<dbReference type="AlphaFoldDB" id="G0MI78"/>
<organism evidence="2">
    <name type="scientific">Caenorhabditis brenneri</name>
    <name type="common">Nematode worm</name>
    <dbReference type="NCBI Taxonomy" id="135651"/>
    <lineage>
        <taxon>Eukaryota</taxon>
        <taxon>Metazoa</taxon>
        <taxon>Ecdysozoa</taxon>
        <taxon>Nematoda</taxon>
        <taxon>Chromadorea</taxon>
        <taxon>Rhabditida</taxon>
        <taxon>Rhabditina</taxon>
        <taxon>Rhabditomorpha</taxon>
        <taxon>Rhabditoidea</taxon>
        <taxon>Rhabditidae</taxon>
        <taxon>Peloderinae</taxon>
        <taxon>Caenorhabditis</taxon>
    </lineage>
</organism>
<dbReference type="EMBL" id="GL379795">
    <property type="protein sequence ID" value="EGT59337.1"/>
    <property type="molecule type" value="Genomic_DNA"/>
</dbReference>
<evidence type="ECO:0000313" key="2">
    <source>
        <dbReference type="Proteomes" id="UP000008068"/>
    </source>
</evidence>
<proteinExistence type="predicted"/>
<gene>
    <name evidence="1" type="ORF">CAEBREN_18376</name>
</gene>
<protein>
    <submittedName>
        <fullName evidence="1">Uncharacterized protein</fullName>
    </submittedName>
</protein>
<dbReference type="HOGENOM" id="CLU_3351566_0_0_1"/>
<accession>G0MI78</accession>